<sequence length="49" mass="5479">MLDSGQLVLPLGGFEAVERYAYYLVHPRQTDLSGRLRAVIDWLVQSAAC</sequence>
<dbReference type="Proteomes" id="UP000275777">
    <property type="component" value="Chromosome"/>
</dbReference>
<dbReference type="Gene3D" id="3.40.190.290">
    <property type="match status" value="1"/>
</dbReference>
<evidence type="ECO:0000313" key="1">
    <source>
        <dbReference type="EMBL" id="VEB43353.1"/>
    </source>
</evidence>
<gene>
    <name evidence="1" type="ORF">NCTC9695_03810</name>
</gene>
<evidence type="ECO:0000313" key="2">
    <source>
        <dbReference type="Proteomes" id="UP000275777"/>
    </source>
</evidence>
<protein>
    <submittedName>
        <fullName evidence="1">DNA-binding transcriptional regulator DsdC</fullName>
    </submittedName>
</protein>
<reference evidence="1 2" key="1">
    <citation type="submission" date="2018-12" db="EMBL/GenBank/DDBJ databases">
        <authorList>
            <consortium name="Pathogen Informatics"/>
        </authorList>
    </citation>
    <scope>NUCLEOTIDE SEQUENCE [LARGE SCALE GENOMIC DNA]</scope>
    <source>
        <strain evidence="1 2">NCTC9695</strain>
    </source>
</reference>
<organism evidence="1 2">
    <name type="scientific">Chromobacterium violaceum</name>
    <dbReference type="NCBI Taxonomy" id="536"/>
    <lineage>
        <taxon>Bacteria</taxon>
        <taxon>Pseudomonadati</taxon>
        <taxon>Pseudomonadota</taxon>
        <taxon>Betaproteobacteria</taxon>
        <taxon>Neisseriales</taxon>
        <taxon>Chromobacteriaceae</taxon>
        <taxon>Chromobacterium</taxon>
    </lineage>
</organism>
<dbReference type="EMBL" id="LR134182">
    <property type="protein sequence ID" value="VEB43353.1"/>
    <property type="molecule type" value="Genomic_DNA"/>
</dbReference>
<dbReference type="GO" id="GO:0003677">
    <property type="term" value="F:DNA binding"/>
    <property type="evidence" value="ECO:0007669"/>
    <property type="project" value="UniProtKB-KW"/>
</dbReference>
<keyword evidence="1" id="KW-0238">DNA-binding</keyword>
<dbReference type="AlphaFoldDB" id="A0A447TEP1"/>
<accession>A0A447TEP1</accession>
<name>A0A447TEP1_CHRVL</name>
<dbReference type="SUPFAM" id="SSF53850">
    <property type="entry name" value="Periplasmic binding protein-like II"/>
    <property type="match status" value="1"/>
</dbReference>
<proteinExistence type="predicted"/>